<keyword evidence="3" id="KW-1185">Reference proteome</keyword>
<feature type="region of interest" description="Disordered" evidence="1">
    <location>
        <begin position="37"/>
        <end position="62"/>
    </location>
</feature>
<proteinExistence type="predicted"/>
<name>A0A8T2URI0_CERRI</name>
<evidence type="ECO:0000256" key="1">
    <source>
        <dbReference type="SAM" id="MobiDB-lite"/>
    </source>
</evidence>
<evidence type="ECO:0000313" key="3">
    <source>
        <dbReference type="Proteomes" id="UP000825935"/>
    </source>
</evidence>
<sequence>MQNAAPSAICRSAQLVSLVDDDLPTFGYGSASDEDDLVAPFKHNDNSGAELGDGDLGMPTRSNAGRHYGHTSAVGPHLHWRASMIHYCYRLCHSCKPLICWLG</sequence>
<accession>A0A8T2URI0</accession>
<protein>
    <submittedName>
        <fullName evidence="2">Uncharacterized protein</fullName>
    </submittedName>
</protein>
<comment type="caution">
    <text evidence="2">The sequence shown here is derived from an EMBL/GenBank/DDBJ whole genome shotgun (WGS) entry which is preliminary data.</text>
</comment>
<organism evidence="2 3">
    <name type="scientific">Ceratopteris richardii</name>
    <name type="common">Triangle waterfern</name>
    <dbReference type="NCBI Taxonomy" id="49495"/>
    <lineage>
        <taxon>Eukaryota</taxon>
        <taxon>Viridiplantae</taxon>
        <taxon>Streptophyta</taxon>
        <taxon>Embryophyta</taxon>
        <taxon>Tracheophyta</taxon>
        <taxon>Polypodiopsida</taxon>
        <taxon>Polypodiidae</taxon>
        <taxon>Polypodiales</taxon>
        <taxon>Pteridineae</taxon>
        <taxon>Pteridaceae</taxon>
        <taxon>Parkerioideae</taxon>
        <taxon>Ceratopteris</taxon>
    </lineage>
</organism>
<reference evidence="2" key="1">
    <citation type="submission" date="2021-08" db="EMBL/GenBank/DDBJ databases">
        <title>WGS assembly of Ceratopteris richardii.</title>
        <authorList>
            <person name="Marchant D.B."/>
            <person name="Chen G."/>
            <person name="Jenkins J."/>
            <person name="Shu S."/>
            <person name="Leebens-Mack J."/>
            <person name="Grimwood J."/>
            <person name="Schmutz J."/>
            <person name="Soltis P."/>
            <person name="Soltis D."/>
            <person name="Chen Z.-H."/>
        </authorList>
    </citation>
    <scope>NUCLEOTIDE SEQUENCE</scope>
    <source>
        <strain evidence="2">Whitten #5841</strain>
        <tissue evidence="2">Leaf</tissue>
    </source>
</reference>
<dbReference type="AlphaFoldDB" id="A0A8T2URI0"/>
<dbReference type="Proteomes" id="UP000825935">
    <property type="component" value="Chromosome 6"/>
</dbReference>
<evidence type="ECO:0000313" key="2">
    <source>
        <dbReference type="EMBL" id="KAH7435984.1"/>
    </source>
</evidence>
<gene>
    <name evidence="2" type="ORF">KP509_06G087000</name>
</gene>
<dbReference type="EMBL" id="CM035411">
    <property type="protein sequence ID" value="KAH7435984.1"/>
    <property type="molecule type" value="Genomic_DNA"/>
</dbReference>